<reference evidence="2 3" key="1">
    <citation type="submission" date="2020-08" db="EMBL/GenBank/DDBJ databases">
        <title>Genemic of Streptomyces polyaspartic.</title>
        <authorList>
            <person name="Liu W."/>
        </authorList>
    </citation>
    <scope>NUCLEOTIDE SEQUENCE [LARGE SCALE GENOMIC DNA]</scope>
    <source>
        <strain evidence="2 3">TRM66268-LWL</strain>
    </source>
</reference>
<feature type="transmembrane region" description="Helical" evidence="1">
    <location>
        <begin position="132"/>
        <end position="150"/>
    </location>
</feature>
<keyword evidence="1" id="KW-1133">Transmembrane helix</keyword>
<proteinExistence type="predicted"/>
<dbReference type="EMBL" id="JACTVJ010000018">
    <property type="protein sequence ID" value="MBC9717265.1"/>
    <property type="molecule type" value="Genomic_DNA"/>
</dbReference>
<name>A0ABR7SRH1_9ACTN</name>
<sequence length="204" mass="22265">MPLPPPPPPAPIRTWPDRASMLADRERALEELRKRTLHPGRLMLLWLTGLLALFGWAMVCMPLLMAANDDVMAFIVGPFCAVLGLGALVPAVIIVWRGARTDRRVRELTESWLELDGDPTVARRLRAPGRSLAWLLLSFLPCAGGLWAAFGGTYAATNPYEAVLALGSGTLLWLTGLLGAARAYGHYQWVMRDLGNPRASASVL</sequence>
<comment type="caution">
    <text evidence="2">The sequence shown here is derived from an EMBL/GenBank/DDBJ whole genome shotgun (WGS) entry which is preliminary data.</text>
</comment>
<dbReference type="Proteomes" id="UP000642284">
    <property type="component" value="Unassembled WGS sequence"/>
</dbReference>
<evidence type="ECO:0000313" key="3">
    <source>
        <dbReference type="Proteomes" id="UP000642284"/>
    </source>
</evidence>
<feature type="transmembrane region" description="Helical" evidence="1">
    <location>
        <begin position="42"/>
        <end position="65"/>
    </location>
</feature>
<feature type="transmembrane region" description="Helical" evidence="1">
    <location>
        <begin position="162"/>
        <end position="184"/>
    </location>
</feature>
<dbReference type="RefSeq" id="WP_187817692.1">
    <property type="nucleotide sequence ID" value="NZ_JACTVJ010000018.1"/>
</dbReference>
<accession>A0ABR7SRH1</accession>
<gene>
    <name evidence="2" type="ORF">H9Y04_32535</name>
</gene>
<keyword evidence="1" id="KW-0472">Membrane</keyword>
<organism evidence="2 3">
    <name type="scientific">Streptomyces polyasparticus</name>
    <dbReference type="NCBI Taxonomy" id="2767826"/>
    <lineage>
        <taxon>Bacteria</taxon>
        <taxon>Bacillati</taxon>
        <taxon>Actinomycetota</taxon>
        <taxon>Actinomycetes</taxon>
        <taxon>Kitasatosporales</taxon>
        <taxon>Streptomycetaceae</taxon>
        <taxon>Streptomyces</taxon>
    </lineage>
</organism>
<evidence type="ECO:0000256" key="1">
    <source>
        <dbReference type="SAM" id="Phobius"/>
    </source>
</evidence>
<feature type="transmembrane region" description="Helical" evidence="1">
    <location>
        <begin position="71"/>
        <end position="96"/>
    </location>
</feature>
<protein>
    <submittedName>
        <fullName evidence="2">Uncharacterized protein</fullName>
    </submittedName>
</protein>
<keyword evidence="1" id="KW-0812">Transmembrane</keyword>
<keyword evidence="3" id="KW-1185">Reference proteome</keyword>
<evidence type="ECO:0000313" key="2">
    <source>
        <dbReference type="EMBL" id="MBC9717265.1"/>
    </source>
</evidence>